<evidence type="ECO:0000313" key="2">
    <source>
        <dbReference type="EMBL" id="RGB71365.1"/>
    </source>
</evidence>
<keyword evidence="1" id="KW-0812">Transmembrane</keyword>
<evidence type="ECO:0000313" key="4">
    <source>
        <dbReference type="Proteomes" id="UP000260773"/>
    </source>
</evidence>
<gene>
    <name evidence="2" type="ORF">DW070_17350</name>
    <name evidence="3" type="ORF">DW747_07360</name>
</gene>
<dbReference type="EMBL" id="QVFD01000005">
    <property type="protein sequence ID" value="RGC47972.1"/>
    <property type="molecule type" value="Genomic_DNA"/>
</dbReference>
<reference evidence="4 5" key="1">
    <citation type="submission" date="2018-08" db="EMBL/GenBank/DDBJ databases">
        <title>A genome reference for cultivated species of the human gut microbiota.</title>
        <authorList>
            <person name="Zou Y."/>
            <person name="Xue W."/>
            <person name="Luo G."/>
        </authorList>
    </citation>
    <scope>NUCLEOTIDE SEQUENCE [LARGE SCALE GENOMIC DNA]</scope>
    <source>
        <strain evidence="2 4">AF45-17</strain>
        <strain evidence="3 5">AM28-39</strain>
    </source>
</reference>
<dbReference type="OrthoDB" id="9805604at2"/>
<dbReference type="EMBL" id="QVEP01000102">
    <property type="protein sequence ID" value="RGB71365.1"/>
    <property type="molecule type" value="Genomic_DNA"/>
</dbReference>
<dbReference type="AlphaFoldDB" id="A0A3E2TA72"/>
<proteinExistence type="predicted"/>
<evidence type="ECO:0000256" key="1">
    <source>
        <dbReference type="SAM" id="Phobius"/>
    </source>
</evidence>
<evidence type="ECO:0000313" key="3">
    <source>
        <dbReference type="EMBL" id="RGC47972.1"/>
    </source>
</evidence>
<feature type="transmembrane region" description="Helical" evidence="1">
    <location>
        <begin position="20"/>
        <end position="44"/>
    </location>
</feature>
<protein>
    <submittedName>
        <fullName evidence="2">Uncharacterized protein</fullName>
    </submittedName>
</protein>
<feature type="transmembrane region" description="Helical" evidence="1">
    <location>
        <begin position="159"/>
        <end position="180"/>
    </location>
</feature>
<accession>A0A3E2TA72</accession>
<sequence>MEIKSKKMPKTEKMQKMCILLGAIIIIIVLVFMPNGFISAINAIKMKQLSVWELMIMSFLSFVPMWIVIEDIVLGMISCQISYRLKENGIEILYKGKVRRAYKWDEMRTHRIVYMGKGTLRNSEDFWCDVKACVVFSTRRIKDSFFQSPFPFEAWNEQISGVCLLFPGVAMLVAMAVWFFRKRRVVKIYLDNRESFSKDNIYYSSVNKKYFLQKMKEWHVELEDNKPEEIPPWKEQI</sequence>
<keyword evidence="1" id="KW-0472">Membrane</keyword>
<comment type="caution">
    <text evidence="2">The sequence shown here is derived from an EMBL/GenBank/DDBJ whole genome shotgun (WGS) entry which is preliminary data.</text>
</comment>
<dbReference type="Proteomes" id="UP000260773">
    <property type="component" value="Unassembled WGS sequence"/>
</dbReference>
<dbReference type="Proteomes" id="UP000261231">
    <property type="component" value="Unassembled WGS sequence"/>
</dbReference>
<keyword evidence="5" id="KW-1185">Reference proteome</keyword>
<evidence type="ECO:0000313" key="5">
    <source>
        <dbReference type="Proteomes" id="UP000261231"/>
    </source>
</evidence>
<dbReference type="RefSeq" id="WP_117529294.1">
    <property type="nucleotide sequence ID" value="NZ_JAQDKA010000004.1"/>
</dbReference>
<keyword evidence="1" id="KW-1133">Transmembrane helix</keyword>
<organism evidence="2 4">
    <name type="scientific">Coprococcus catus</name>
    <dbReference type="NCBI Taxonomy" id="116085"/>
    <lineage>
        <taxon>Bacteria</taxon>
        <taxon>Bacillati</taxon>
        <taxon>Bacillota</taxon>
        <taxon>Clostridia</taxon>
        <taxon>Lachnospirales</taxon>
        <taxon>Lachnospiraceae</taxon>
        <taxon>Coprococcus</taxon>
    </lineage>
</organism>
<name>A0A3E2TA72_9FIRM</name>
<feature type="transmembrane region" description="Helical" evidence="1">
    <location>
        <begin position="51"/>
        <end position="69"/>
    </location>
</feature>